<dbReference type="Proteomes" id="UP000320806">
    <property type="component" value="Unassembled WGS sequence"/>
</dbReference>
<dbReference type="PANTHER" id="PTHR39515">
    <property type="entry name" value="CONSERVED PROTEIN"/>
    <property type="match status" value="1"/>
</dbReference>
<comment type="caution">
    <text evidence="2">The sequence shown here is derived from an EMBL/GenBank/DDBJ whole genome shotgun (WGS) entry which is preliminary data.</text>
</comment>
<dbReference type="GO" id="GO:0003677">
    <property type="term" value="F:DNA binding"/>
    <property type="evidence" value="ECO:0007669"/>
    <property type="project" value="UniProtKB-KW"/>
</dbReference>
<dbReference type="SMART" id="SM00347">
    <property type="entry name" value="HTH_MARR"/>
    <property type="match status" value="1"/>
</dbReference>
<dbReference type="AlphaFoldDB" id="A0A542ED35"/>
<keyword evidence="2" id="KW-0238">DNA-binding</keyword>
<dbReference type="Pfam" id="PF01047">
    <property type="entry name" value="MarR"/>
    <property type="match status" value="1"/>
</dbReference>
<dbReference type="InterPro" id="IPR036390">
    <property type="entry name" value="WH_DNA-bd_sf"/>
</dbReference>
<protein>
    <submittedName>
        <fullName evidence="2">DNA-binding MarR family transcriptional regulator</fullName>
    </submittedName>
</protein>
<evidence type="ECO:0000313" key="2">
    <source>
        <dbReference type="EMBL" id="TQJ13220.1"/>
    </source>
</evidence>
<name>A0A542ED35_9MICO</name>
<dbReference type="RefSeq" id="WP_170221661.1">
    <property type="nucleotide sequence ID" value="NZ_BAABCI010000015.1"/>
</dbReference>
<dbReference type="Gene3D" id="1.10.10.10">
    <property type="entry name" value="Winged helix-like DNA-binding domain superfamily/Winged helix DNA-binding domain"/>
    <property type="match status" value="1"/>
</dbReference>
<evidence type="ECO:0000259" key="1">
    <source>
        <dbReference type="PROSITE" id="PS50995"/>
    </source>
</evidence>
<reference evidence="2 3" key="1">
    <citation type="submission" date="2019-06" db="EMBL/GenBank/DDBJ databases">
        <title>Sequencing the genomes of 1000 actinobacteria strains.</title>
        <authorList>
            <person name="Klenk H.-P."/>
        </authorList>
    </citation>
    <scope>NUCLEOTIDE SEQUENCE [LARGE SCALE GENOMIC DNA]</scope>
    <source>
        <strain evidence="2 3">DSM 19828</strain>
    </source>
</reference>
<dbReference type="PRINTS" id="PR00598">
    <property type="entry name" value="HTHMARR"/>
</dbReference>
<dbReference type="GO" id="GO:0003700">
    <property type="term" value="F:DNA-binding transcription factor activity"/>
    <property type="evidence" value="ECO:0007669"/>
    <property type="project" value="InterPro"/>
</dbReference>
<proteinExistence type="predicted"/>
<dbReference type="InterPro" id="IPR052526">
    <property type="entry name" value="HTH-type_Bedaq_tolerance"/>
</dbReference>
<accession>A0A542ED35</accession>
<sequence>MSVSTKVAGELATDLVHVVKKLSALRNHLPRLHPAIDVSSYPVLIALKQGDQRVSAIAACVHSDISTVSRQISHLVAAGVAEKVADPQDGRAQVVRLTDEGKQIIDELAARRAEWFRSMLTGWTSDEVRDFTAYLGRFDQALTHELGRNTHCGKQDA</sequence>
<feature type="domain" description="HTH marR-type" evidence="1">
    <location>
        <begin position="8"/>
        <end position="140"/>
    </location>
</feature>
<dbReference type="InterPro" id="IPR036388">
    <property type="entry name" value="WH-like_DNA-bd_sf"/>
</dbReference>
<organism evidence="2 3">
    <name type="scientific">Yimella lutea</name>
    <dbReference type="NCBI Taxonomy" id="587872"/>
    <lineage>
        <taxon>Bacteria</taxon>
        <taxon>Bacillati</taxon>
        <taxon>Actinomycetota</taxon>
        <taxon>Actinomycetes</taxon>
        <taxon>Micrococcales</taxon>
        <taxon>Dermacoccaceae</taxon>
        <taxon>Yimella</taxon>
    </lineage>
</organism>
<dbReference type="EMBL" id="VFMO01000001">
    <property type="protein sequence ID" value="TQJ13220.1"/>
    <property type="molecule type" value="Genomic_DNA"/>
</dbReference>
<dbReference type="InterPro" id="IPR000835">
    <property type="entry name" value="HTH_MarR-typ"/>
</dbReference>
<dbReference type="SUPFAM" id="SSF46785">
    <property type="entry name" value="Winged helix' DNA-binding domain"/>
    <property type="match status" value="1"/>
</dbReference>
<dbReference type="PROSITE" id="PS50995">
    <property type="entry name" value="HTH_MARR_2"/>
    <property type="match status" value="1"/>
</dbReference>
<gene>
    <name evidence="2" type="ORF">FB459_0621</name>
</gene>
<dbReference type="PANTHER" id="PTHR39515:SF2">
    <property type="entry name" value="HTH-TYPE TRANSCRIPTIONAL REGULATOR RV0880"/>
    <property type="match status" value="1"/>
</dbReference>
<evidence type="ECO:0000313" key="3">
    <source>
        <dbReference type="Proteomes" id="UP000320806"/>
    </source>
</evidence>
<keyword evidence="3" id="KW-1185">Reference proteome</keyword>